<evidence type="ECO:0000256" key="7">
    <source>
        <dbReference type="ARBA" id="ARBA00023053"/>
    </source>
</evidence>
<feature type="transmembrane region" description="Helical" evidence="12">
    <location>
        <begin position="233"/>
        <end position="255"/>
    </location>
</feature>
<dbReference type="OrthoDB" id="9810181at2"/>
<feature type="transmembrane region" description="Helical" evidence="12">
    <location>
        <begin position="120"/>
        <end position="143"/>
    </location>
</feature>
<feature type="transmembrane region" description="Helical" evidence="12">
    <location>
        <begin position="379"/>
        <end position="400"/>
    </location>
</feature>
<comment type="subcellular location">
    <subcellularLocation>
        <location evidence="1">Cell membrane</location>
        <topology evidence="1">Multi-pass membrane protein</topology>
    </subcellularLocation>
</comment>
<dbReference type="Proteomes" id="UP000563349">
    <property type="component" value="Unassembled WGS sequence"/>
</dbReference>
<gene>
    <name evidence="13" type="ORF">E5983_08190</name>
    <name evidence="14" type="ORF">HZY93_06150</name>
</gene>
<dbReference type="NCBIfam" id="TIGR00813">
    <property type="entry name" value="sss"/>
    <property type="match status" value="1"/>
</dbReference>
<dbReference type="InterPro" id="IPR038377">
    <property type="entry name" value="Na/Glc_symporter_sf"/>
</dbReference>
<dbReference type="Gene3D" id="1.20.1730.10">
    <property type="entry name" value="Sodium/glucose cotransporter"/>
    <property type="match status" value="1"/>
</dbReference>
<feature type="transmembrane region" description="Helical" evidence="12">
    <location>
        <begin position="76"/>
        <end position="100"/>
    </location>
</feature>
<keyword evidence="3" id="KW-0813">Transport</keyword>
<feature type="transmembrane region" description="Helical" evidence="12">
    <location>
        <begin position="464"/>
        <end position="485"/>
    </location>
</feature>
<feature type="transmembrane region" description="Helical" evidence="12">
    <location>
        <begin position="48"/>
        <end position="70"/>
    </location>
</feature>
<evidence type="ECO:0000313" key="16">
    <source>
        <dbReference type="Proteomes" id="UP000563349"/>
    </source>
</evidence>
<keyword evidence="10" id="KW-0739">Sodium transport</keyword>
<dbReference type="PROSITE" id="PS50283">
    <property type="entry name" value="NA_SOLUT_SYMP_3"/>
    <property type="match status" value="1"/>
</dbReference>
<evidence type="ECO:0000256" key="1">
    <source>
        <dbReference type="ARBA" id="ARBA00004651"/>
    </source>
</evidence>
<evidence type="ECO:0000256" key="9">
    <source>
        <dbReference type="ARBA" id="ARBA00023136"/>
    </source>
</evidence>
<keyword evidence="4" id="KW-1003">Cell membrane</keyword>
<dbReference type="AlphaFoldDB" id="A0A7Z0LDL5"/>
<keyword evidence="8" id="KW-0406">Ion transport</keyword>
<organism evidence="14 16">
    <name type="scientific">Streptococcus danieliae</name>
    <dbReference type="NCBI Taxonomy" id="747656"/>
    <lineage>
        <taxon>Bacteria</taxon>
        <taxon>Bacillati</taxon>
        <taxon>Bacillota</taxon>
        <taxon>Bacilli</taxon>
        <taxon>Lactobacillales</taxon>
        <taxon>Streptococcaceae</taxon>
        <taxon>Streptococcus</taxon>
    </lineage>
</organism>
<evidence type="ECO:0000256" key="3">
    <source>
        <dbReference type="ARBA" id="ARBA00022448"/>
    </source>
</evidence>
<evidence type="ECO:0000313" key="14">
    <source>
        <dbReference type="EMBL" id="NYS49542.1"/>
    </source>
</evidence>
<dbReference type="GO" id="GO:0005886">
    <property type="term" value="C:plasma membrane"/>
    <property type="evidence" value="ECO:0007669"/>
    <property type="project" value="UniProtKB-SubCell"/>
</dbReference>
<keyword evidence="6 12" id="KW-1133">Transmembrane helix</keyword>
<feature type="transmembrane region" description="Helical" evidence="12">
    <location>
        <begin position="276"/>
        <end position="299"/>
    </location>
</feature>
<dbReference type="PANTHER" id="PTHR42985:SF40">
    <property type="entry name" value="LD47995P-RELATED"/>
    <property type="match status" value="1"/>
</dbReference>
<proteinExistence type="inferred from homology"/>
<sequence>MNTTGFTSIDLFVLIAYLVAVLIAGLYFSKKEMKGKEFFKGDGSVPWYVTSVSLFATMLSPISFLGLAGNSYAGSWILWFAQLGMLIAIPLAIRFVLPIFARMDIDTAYDYLERRFDSRFLRVIAAVLFIVYQLGRMSIIMYLPSFGLAALTGIDINILIILMGAIAIIYSYTGGIKSVLWTDFIQGVVLIGGVLIALFVLLKDIDGGFGAIAHELANGKFVAPTEKIFDPNILSGSIALIVFGSGLTIFSSYASSQDLVQRFTTTQNIKKLNKMMFTNGALSLGIATIFYLIGTGLYVFYKVQNAGQGAIDDVAQDQIFMYFIAYQLPVGVTGIILAAIYAAAQSTISTGLNSVATSWTLDIQEVLSKDMSDKRRTRIAQVVSLLVGIFSVVVSIIMAHSDIKSAYEWFNGFMGLVLGLLGGVFVLGFVFKKANKQGAYAALVVSTLVMVWIKYGLPADAVNYWAYSLISITVSLVVGYVVSVLTGNKVSAPKYTTIHDIPEILSDSSWEQRH</sequence>
<feature type="transmembrane region" description="Helical" evidence="12">
    <location>
        <begin position="184"/>
        <end position="202"/>
    </location>
</feature>
<dbReference type="InterPro" id="IPR051163">
    <property type="entry name" value="Sodium:Solute_Symporter_SSF"/>
</dbReference>
<feature type="transmembrane region" description="Helical" evidence="12">
    <location>
        <begin position="6"/>
        <end position="28"/>
    </location>
</feature>
<dbReference type="Pfam" id="PF00474">
    <property type="entry name" value="SSF"/>
    <property type="match status" value="1"/>
</dbReference>
<dbReference type="GO" id="GO:0015293">
    <property type="term" value="F:symporter activity"/>
    <property type="evidence" value="ECO:0007669"/>
    <property type="project" value="TreeGrafter"/>
</dbReference>
<evidence type="ECO:0000256" key="11">
    <source>
        <dbReference type="RuleBase" id="RU362091"/>
    </source>
</evidence>
<dbReference type="RefSeq" id="WP_160333363.1">
    <property type="nucleotide sequence ID" value="NZ_CATKDJ010000086.1"/>
</dbReference>
<dbReference type="CDD" id="cd11495">
    <property type="entry name" value="SLC5sbd_NIS-like_u3"/>
    <property type="match status" value="1"/>
</dbReference>
<dbReference type="EMBL" id="JACBYG010000075">
    <property type="protein sequence ID" value="NYS49542.1"/>
    <property type="molecule type" value="Genomic_DNA"/>
</dbReference>
<keyword evidence="9 12" id="KW-0472">Membrane</keyword>
<comment type="caution">
    <text evidence="14">The sequence shown here is derived from an EMBL/GenBank/DDBJ whole genome shotgun (WGS) entry which is preliminary data.</text>
</comment>
<accession>A0A7Z0LDL5</accession>
<dbReference type="PANTHER" id="PTHR42985">
    <property type="entry name" value="SODIUM-COUPLED MONOCARBOXYLATE TRANSPORTER"/>
    <property type="match status" value="1"/>
</dbReference>
<dbReference type="GO" id="GO:0006814">
    <property type="term" value="P:sodium ion transport"/>
    <property type="evidence" value="ECO:0007669"/>
    <property type="project" value="UniProtKB-KW"/>
</dbReference>
<evidence type="ECO:0000256" key="8">
    <source>
        <dbReference type="ARBA" id="ARBA00023065"/>
    </source>
</evidence>
<feature type="transmembrane region" description="Helical" evidence="12">
    <location>
        <begin position="149"/>
        <end position="172"/>
    </location>
</feature>
<evidence type="ECO:0000313" key="13">
    <source>
        <dbReference type="EMBL" id="MVX59606.1"/>
    </source>
</evidence>
<keyword evidence="7" id="KW-0915">Sodium</keyword>
<feature type="transmembrane region" description="Helical" evidence="12">
    <location>
        <begin position="319"/>
        <end position="344"/>
    </location>
</feature>
<feature type="transmembrane region" description="Helical" evidence="12">
    <location>
        <begin position="438"/>
        <end position="458"/>
    </location>
</feature>
<evidence type="ECO:0000256" key="10">
    <source>
        <dbReference type="ARBA" id="ARBA00023201"/>
    </source>
</evidence>
<comment type="similarity">
    <text evidence="2 11">Belongs to the sodium:solute symporter (SSF) (TC 2.A.21) family.</text>
</comment>
<protein>
    <submittedName>
        <fullName evidence="13">Sodium/solute symporter</fullName>
    </submittedName>
    <submittedName>
        <fullName evidence="14">Sodium:solute symporter</fullName>
    </submittedName>
</protein>
<dbReference type="EMBL" id="WSRS01000094">
    <property type="protein sequence ID" value="MVX59606.1"/>
    <property type="molecule type" value="Genomic_DNA"/>
</dbReference>
<name>A0A7Z0LDL5_9STRE</name>
<evidence type="ECO:0000256" key="6">
    <source>
        <dbReference type="ARBA" id="ARBA00022989"/>
    </source>
</evidence>
<evidence type="ECO:0000313" key="15">
    <source>
        <dbReference type="Proteomes" id="UP000461595"/>
    </source>
</evidence>
<dbReference type="Proteomes" id="UP000461595">
    <property type="component" value="Unassembled WGS sequence"/>
</dbReference>
<feature type="transmembrane region" description="Helical" evidence="12">
    <location>
        <begin position="412"/>
        <end position="431"/>
    </location>
</feature>
<reference evidence="13 15" key="1">
    <citation type="submission" date="2019-12" db="EMBL/GenBank/DDBJ databases">
        <title>Microbes associate with the intestines of laboratory mice.</title>
        <authorList>
            <person name="Navarre W."/>
            <person name="Wong E."/>
        </authorList>
    </citation>
    <scope>NUCLEOTIDE SEQUENCE [LARGE SCALE GENOMIC DNA]</scope>
    <source>
        <strain evidence="13 15">NM51_B2-22</strain>
    </source>
</reference>
<reference evidence="14 16" key="2">
    <citation type="submission" date="2020-07" db="EMBL/GenBank/DDBJ databases">
        <title>MOT database genomes.</title>
        <authorList>
            <person name="Joseph S."/>
            <person name="Aduse-Opoku J."/>
            <person name="Hashim A."/>
            <person name="Wade W."/>
            <person name="Curtis M."/>
        </authorList>
    </citation>
    <scope>NUCLEOTIDE SEQUENCE [LARGE SCALE GENOMIC DNA]</scope>
    <source>
        <strain evidence="14 16">CCW311</strain>
    </source>
</reference>
<keyword evidence="5 12" id="KW-0812">Transmembrane</keyword>
<keyword evidence="16" id="KW-1185">Reference proteome</keyword>
<evidence type="ECO:0000256" key="2">
    <source>
        <dbReference type="ARBA" id="ARBA00006434"/>
    </source>
</evidence>
<dbReference type="InterPro" id="IPR001734">
    <property type="entry name" value="Na/solute_symporter"/>
</dbReference>
<evidence type="ECO:0000256" key="5">
    <source>
        <dbReference type="ARBA" id="ARBA00022692"/>
    </source>
</evidence>
<evidence type="ECO:0000256" key="12">
    <source>
        <dbReference type="SAM" id="Phobius"/>
    </source>
</evidence>
<evidence type="ECO:0000256" key="4">
    <source>
        <dbReference type="ARBA" id="ARBA00022475"/>
    </source>
</evidence>